<dbReference type="InterPro" id="IPR008258">
    <property type="entry name" value="Transglycosylase_SLT_dom_1"/>
</dbReference>
<evidence type="ECO:0000313" key="4">
    <source>
        <dbReference type="Proteomes" id="UP000070560"/>
    </source>
</evidence>
<dbReference type="InterPro" id="IPR023346">
    <property type="entry name" value="Lysozyme-like_dom_sf"/>
</dbReference>
<proteinExistence type="predicted"/>
<evidence type="ECO:0000256" key="1">
    <source>
        <dbReference type="SAM" id="Phobius"/>
    </source>
</evidence>
<dbReference type="KEGG" id="daw:HS1_000990"/>
<keyword evidence="4" id="KW-1185">Reference proteome</keyword>
<dbReference type="RefSeq" id="WP_066061794.1">
    <property type="nucleotide sequence ID" value="NZ_CP013015.1"/>
</dbReference>
<dbReference type="AlphaFoldDB" id="A0A7U4THG2"/>
<dbReference type="Gene3D" id="1.10.530.10">
    <property type="match status" value="1"/>
</dbReference>
<feature type="domain" description="Transglycosylase SLT" evidence="2">
    <location>
        <begin position="38"/>
        <end position="148"/>
    </location>
</feature>
<keyword evidence="1" id="KW-0472">Membrane</keyword>
<keyword evidence="1" id="KW-0812">Transmembrane</keyword>
<dbReference type="SUPFAM" id="SSF53955">
    <property type="entry name" value="Lysozyme-like"/>
    <property type="match status" value="1"/>
</dbReference>
<feature type="transmembrane region" description="Helical" evidence="1">
    <location>
        <begin position="20"/>
        <end position="39"/>
    </location>
</feature>
<dbReference type="Proteomes" id="UP000070560">
    <property type="component" value="Chromosome"/>
</dbReference>
<evidence type="ECO:0000313" key="3">
    <source>
        <dbReference type="EMBL" id="AMM40794.1"/>
    </source>
</evidence>
<dbReference type="CDD" id="cd13400">
    <property type="entry name" value="LT_IagB-like"/>
    <property type="match status" value="1"/>
</dbReference>
<gene>
    <name evidence="3" type="ORF">HS1_000990</name>
</gene>
<evidence type="ECO:0000259" key="2">
    <source>
        <dbReference type="Pfam" id="PF01464"/>
    </source>
</evidence>
<dbReference type="OrthoDB" id="9808681at2"/>
<protein>
    <submittedName>
        <fullName evidence="3">Lytic transglycosylase</fullName>
    </submittedName>
</protein>
<name>A0A7U4THG2_DESA2</name>
<keyword evidence="1" id="KW-1133">Transmembrane helix</keyword>
<sequence>MEFMNVLDSSRGQCDRFKTIIFPLLLVLTWHTCSFSFCFTRAGEHYGISPLILKAISKVESNYNPYATNYNKDGSIDYCHMQINSYWVKHLGYRWRFLNNPCYCTMVGAWILKQCINKYGYTWDAVACYHTGKSLKELKGKRKEKAKKYIKKIVRAIQQIAQ</sequence>
<accession>A0A7U4THG2</accession>
<reference evidence="3 4" key="1">
    <citation type="submission" date="2015-10" db="EMBL/GenBank/DDBJ databases">
        <title>Candidatus Desulfofervidus auxilii, a hydrogenotrophic sulfate-reducing bacterium involved in the thermophilic anaerobic oxidation of methane.</title>
        <authorList>
            <person name="Krukenberg V."/>
            <person name="Richter M."/>
            <person name="Wegener G."/>
        </authorList>
    </citation>
    <scope>NUCLEOTIDE SEQUENCE [LARGE SCALE GENOMIC DNA]</scope>
    <source>
        <strain evidence="3 4">HS1</strain>
    </source>
</reference>
<dbReference type="EMBL" id="CP013015">
    <property type="protein sequence ID" value="AMM40794.1"/>
    <property type="molecule type" value="Genomic_DNA"/>
</dbReference>
<dbReference type="Pfam" id="PF01464">
    <property type="entry name" value="SLT"/>
    <property type="match status" value="1"/>
</dbReference>
<organism evidence="3 4">
    <name type="scientific">Desulfofervidus auxilii</name>
    <dbReference type="NCBI Taxonomy" id="1621989"/>
    <lineage>
        <taxon>Bacteria</taxon>
        <taxon>Pseudomonadati</taxon>
        <taxon>Thermodesulfobacteriota</taxon>
        <taxon>Candidatus Desulfofervidia</taxon>
        <taxon>Candidatus Desulfofervidales</taxon>
        <taxon>Candidatus Desulfofervidaceae</taxon>
        <taxon>Candidatus Desulfofervidus</taxon>
    </lineage>
</organism>